<gene>
    <name evidence="2" type="ORF">BDZ94DRAFT_1310488</name>
</gene>
<feature type="compositionally biased region" description="Basic residues" evidence="1">
    <location>
        <begin position="155"/>
        <end position="165"/>
    </location>
</feature>
<dbReference type="AlphaFoldDB" id="A0A9P5Y3G8"/>
<feature type="compositionally biased region" description="Basic and acidic residues" evidence="1">
    <location>
        <begin position="349"/>
        <end position="376"/>
    </location>
</feature>
<dbReference type="EMBL" id="MU150282">
    <property type="protein sequence ID" value="KAF9461608.1"/>
    <property type="molecule type" value="Genomic_DNA"/>
</dbReference>
<name>A0A9P5Y3G8_9AGAR</name>
<feature type="compositionally biased region" description="Basic and acidic residues" evidence="1">
    <location>
        <begin position="235"/>
        <end position="256"/>
    </location>
</feature>
<reference evidence="2" key="1">
    <citation type="submission" date="2020-11" db="EMBL/GenBank/DDBJ databases">
        <authorList>
            <consortium name="DOE Joint Genome Institute"/>
            <person name="Ahrendt S."/>
            <person name="Riley R."/>
            <person name="Andreopoulos W."/>
            <person name="Labutti K."/>
            <person name="Pangilinan J."/>
            <person name="Ruiz-Duenas F.J."/>
            <person name="Barrasa J.M."/>
            <person name="Sanchez-Garcia M."/>
            <person name="Camarero S."/>
            <person name="Miyauchi S."/>
            <person name="Serrano A."/>
            <person name="Linde D."/>
            <person name="Babiker R."/>
            <person name="Drula E."/>
            <person name="Ayuso-Fernandez I."/>
            <person name="Pacheco R."/>
            <person name="Padilla G."/>
            <person name="Ferreira P."/>
            <person name="Barriuso J."/>
            <person name="Kellner H."/>
            <person name="Castanera R."/>
            <person name="Alfaro M."/>
            <person name="Ramirez L."/>
            <person name="Pisabarro A.G."/>
            <person name="Kuo A."/>
            <person name="Tritt A."/>
            <person name="Lipzen A."/>
            <person name="He G."/>
            <person name="Yan M."/>
            <person name="Ng V."/>
            <person name="Cullen D."/>
            <person name="Martin F."/>
            <person name="Rosso M.-N."/>
            <person name="Henrissat B."/>
            <person name="Hibbett D."/>
            <person name="Martinez A.T."/>
            <person name="Grigoriev I.V."/>
        </authorList>
    </citation>
    <scope>NUCLEOTIDE SEQUENCE</scope>
    <source>
        <strain evidence="2">CBS 247.69</strain>
    </source>
</reference>
<evidence type="ECO:0000313" key="3">
    <source>
        <dbReference type="Proteomes" id="UP000807353"/>
    </source>
</evidence>
<evidence type="ECO:0000313" key="2">
    <source>
        <dbReference type="EMBL" id="KAF9461608.1"/>
    </source>
</evidence>
<dbReference type="Proteomes" id="UP000807353">
    <property type="component" value="Unassembled WGS sequence"/>
</dbReference>
<feature type="region of interest" description="Disordered" evidence="1">
    <location>
        <begin position="320"/>
        <end position="406"/>
    </location>
</feature>
<feature type="compositionally biased region" description="Low complexity" evidence="1">
    <location>
        <begin position="220"/>
        <end position="231"/>
    </location>
</feature>
<feature type="region of interest" description="Disordered" evidence="1">
    <location>
        <begin position="154"/>
        <end position="199"/>
    </location>
</feature>
<feature type="non-terminal residue" evidence="2">
    <location>
        <position position="406"/>
    </location>
</feature>
<comment type="caution">
    <text evidence="2">The sequence shown here is derived from an EMBL/GenBank/DDBJ whole genome shotgun (WGS) entry which is preliminary data.</text>
</comment>
<accession>A0A9P5Y3G8</accession>
<organism evidence="2 3">
    <name type="scientific">Collybia nuda</name>
    <dbReference type="NCBI Taxonomy" id="64659"/>
    <lineage>
        <taxon>Eukaryota</taxon>
        <taxon>Fungi</taxon>
        <taxon>Dikarya</taxon>
        <taxon>Basidiomycota</taxon>
        <taxon>Agaricomycotina</taxon>
        <taxon>Agaricomycetes</taxon>
        <taxon>Agaricomycetidae</taxon>
        <taxon>Agaricales</taxon>
        <taxon>Tricholomatineae</taxon>
        <taxon>Clitocybaceae</taxon>
        <taxon>Collybia</taxon>
    </lineage>
</organism>
<keyword evidence="3" id="KW-1185">Reference proteome</keyword>
<proteinExistence type="predicted"/>
<protein>
    <submittedName>
        <fullName evidence="2">Uncharacterized protein</fullName>
    </submittedName>
</protein>
<feature type="compositionally biased region" description="Acidic residues" evidence="1">
    <location>
        <begin position="382"/>
        <end position="392"/>
    </location>
</feature>
<feature type="region of interest" description="Disordered" evidence="1">
    <location>
        <begin position="220"/>
        <end position="260"/>
    </location>
</feature>
<sequence>MSSVASKTSDFDIKNSVGAIEEVLAAQLPKVEGVVRLDESVARKFAARFACYKVDINRLRCNQYAFEPAITGLVARLNMFIRKYIQADWRELGKAYVQWMNIHGTPEPVVDVLSPASSPLRAPDARSAIEDEAEAGTTAGGQVVGEGSIAESLGAKKKGGSRVKSKAVVEDSDDNEESAAAKEPATPTRPKLRPAYAAKEKGKGKLLIAEVVLDARPNANQAAPTPAASAPGEVAEEKGRKRKAREDADGEKEKEVKRRKGQGITEAYATFLIKNSRRSDVIYKTLCSGCSSSSFNVCVGSAGEAKCHGCAFKHRACEDRSKHSRPRYPDAGPEFDPWAGFEEGIAELDEARKKKEKETEVKRKGKGKEREVEGEGAKTGGEDDDDEMDVEEVPPPLVRATKATKD</sequence>
<evidence type="ECO:0000256" key="1">
    <source>
        <dbReference type="SAM" id="MobiDB-lite"/>
    </source>
</evidence>